<dbReference type="AlphaFoldDB" id="A0A0C2YU03"/>
<keyword evidence="2" id="KW-1185">Reference proteome</keyword>
<gene>
    <name evidence="1" type="ORF">M413DRAFT_442477</name>
</gene>
<protein>
    <submittedName>
        <fullName evidence="1">Uncharacterized protein</fullName>
    </submittedName>
</protein>
<evidence type="ECO:0000313" key="2">
    <source>
        <dbReference type="Proteomes" id="UP000053424"/>
    </source>
</evidence>
<reference evidence="2" key="2">
    <citation type="submission" date="2015-01" db="EMBL/GenBank/DDBJ databases">
        <title>Evolutionary Origins and Diversification of the Mycorrhizal Mutualists.</title>
        <authorList>
            <consortium name="DOE Joint Genome Institute"/>
            <consortium name="Mycorrhizal Genomics Consortium"/>
            <person name="Kohler A."/>
            <person name="Kuo A."/>
            <person name="Nagy L.G."/>
            <person name="Floudas D."/>
            <person name="Copeland A."/>
            <person name="Barry K.W."/>
            <person name="Cichocki N."/>
            <person name="Veneault-Fourrey C."/>
            <person name="LaButti K."/>
            <person name="Lindquist E.A."/>
            <person name="Lipzen A."/>
            <person name="Lundell T."/>
            <person name="Morin E."/>
            <person name="Murat C."/>
            <person name="Riley R."/>
            <person name="Ohm R."/>
            <person name="Sun H."/>
            <person name="Tunlid A."/>
            <person name="Henrissat B."/>
            <person name="Grigoriev I.V."/>
            <person name="Hibbett D.S."/>
            <person name="Martin F."/>
        </authorList>
    </citation>
    <scope>NUCLEOTIDE SEQUENCE [LARGE SCALE GENOMIC DNA]</scope>
    <source>
        <strain evidence="2">h7</strain>
    </source>
</reference>
<evidence type="ECO:0000313" key="1">
    <source>
        <dbReference type="EMBL" id="KIM44507.1"/>
    </source>
</evidence>
<dbReference type="HOGENOM" id="CLU_2574154_0_0_1"/>
<accession>A0A0C2YU03</accession>
<reference evidence="1 2" key="1">
    <citation type="submission" date="2014-04" db="EMBL/GenBank/DDBJ databases">
        <authorList>
            <consortium name="DOE Joint Genome Institute"/>
            <person name="Kuo A."/>
            <person name="Gay G."/>
            <person name="Dore J."/>
            <person name="Kohler A."/>
            <person name="Nagy L.G."/>
            <person name="Floudas D."/>
            <person name="Copeland A."/>
            <person name="Barry K.W."/>
            <person name="Cichocki N."/>
            <person name="Veneault-Fourrey C."/>
            <person name="LaButti K."/>
            <person name="Lindquist E.A."/>
            <person name="Lipzen A."/>
            <person name="Lundell T."/>
            <person name="Morin E."/>
            <person name="Murat C."/>
            <person name="Sun H."/>
            <person name="Tunlid A."/>
            <person name="Henrissat B."/>
            <person name="Grigoriev I.V."/>
            <person name="Hibbett D.S."/>
            <person name="Martin F."/>
            <person name="Nordberg H.P."/>
            <person name="Cantor M.N."/>
            <person name="Hua S.X."/>
        </authorList>
    </citation>
    <scope>NUCLEOTIDE SEQUENCE [LARGE SCALE GENOMIC DNA]</scope>
    <source>
        <strain evidence="2">h7</strain>
    </source>
</reference>
<name>A0A0C2YU03_HEBCY</name>
<dbReference type="EMBL" id="KN831773">
    <property type="protein sequence ID" value="KIM44507.1"/>
    <property type="molecule type" value="Genomic_DNA"/>
</dbReference>
<sequence>MGFQPIRQLPKLECQKYLTAEYVMQGGRCMGVGYLVCTDLANAIGRYGMKGLNQRLNDKVPGTWKTKGSARGCGPECLALI</sequence>
<proteinExistence type="predicted"/>
<organism evidence="1 2">
    <name type="scientific">Hebeloma cylindrosporum</name>
    <dbReference type="NCBI Taxonomy" id="76867"/>
    <lineage>
        <taxon>Eukaryota</taxon>
        <taxon>Fungi</taxon>
        <taxon>Dikarya</taxon>
        <taxon>Basidiomycota</taxon>
        <taxon>Agaricomycotina</taxon>
        <taxon>Agaricomycetes</taxon>
        <taxon>Agaricomycetidae</taxon>
        <taxon>Agaricales</taxon>
        <taxon>Agaricineae</taxon>
        <taxon>Hymenogastraceae</taxon>
        <taxon>Hebeloma</taxon>
    </lineage>
</organism>
<dbReference type="Proteomes" id="UP000053424">
    <property type="component" value="Unassembled WGS sequence"/>
</dbReference>